<feature type="transmembrane region" description="Helical" evidence="3">
    <location>
        <begin position="202"/>
        <end position="219"/>
    </location>
</feature>
<dbReference type="Gene3D" id="1.20.1250.20">
    <property type="entry name" value="MFS general substrate transporter like domains"/>
    <property type="match status" value="1"/>
</dbReference>
<protein>
    <submittedName>
        <fullName evidence="5">Related to monocarboxylate transporter</fullName>
    </submittedName>
</protein>
<evidence type="ECO:0000313" key="5">
    <source>
        <dbReference type="EMBL" id="CZR65004.1"/>
    </source>
</evidence>
<keyword evidence="3" id="KW-0812">Transmembrane</keyword>
<name>A0A1L7XJ02_9HELO</name>
<keyword evidence="3" id="KW-0472">Membrane</keyword>
<dbReference type="InterPro" id="IPR020846">
    <property type="entry name" value="MFS_dom"/>
</dbReference>
<evidence type="ECO:0000256" key="1">
    <source>
        <dbReference type="ARBA" id="ARBA00004141"/>
    </source>
</evidence>
<keyword evidence="6" id="KW-1185">Reference proteome</keyword>
<proteinExistence type="inferred from homology"/>
<dbReference type="PROSITE" id="PS50850">
    <property type="entry name" value="MFS"/>
    <property type="match status" value="1"/>
</dbReference>
<sequence length="489" mass="53295">MSLCCQLQGILSLSLAMFSSHHHADVVRLDARRSRKLGYLQASPTFVFIPLPGTGCQGFEKTAGCFNETDDGVREFFQSQPRGNLAEGRKPPPDGGSKAWLQVLMGHLLNVNCWGYINSYGIFQAYYQKTLNLPASTVAWTGSVQIFFLMFIGAFSGRALDAGFYRHTLIAGCFLQILGIFSVSFATQYWQIFLSQGVCQGLGTGLIFCPTISLVSTYFQRRRMFAVSLVACGGGTGGIVFPLLVQKLLPRLGFPWTIRIMGFVVLFNAIAVISVARTRLPPRPSGPFFEWTAFKEIPYILYTIGTFFSLWPVYYAYGYINVFATSIIHTTTSTSLTILLTFNAVGIPGRIIPALLADRIIGPLNTFILLCIICALLIYIWLSVSSFPGLIAFAVIYGFMNAGVQAIFLGSVSSLTKDLSKMGTRVGMVLSVASFACFTGGPIAGALIDRMGGEFVGVCIFGGTCMTVGSLILVGARVAETGWVWRRKV</sequence>
<organism evidence="5 6">
    <name type="scientific">Phialocephala subalpina</name>
    <dbReference type="NCBI Taxonomy" id="576137"/>
    <lineage>
        <taxon>Eukaryota</taxon>
        <taxon>Fungi</taxon>
        <taxon>Dikarya</taxon>
        <taxon>Ascomycota</taxon>
        <taxon>Pezizomycotina</taxon>
        <taxon>Leotiomycetes</taxon>
        <taxon>Helotiales</taxon>
        <taxon>Mollisiaceae</taxon>
        <taxon>Phialocephala</taxon>
        <taxon>Phialocephala fortinii species complex</taxon>
    </lineage>
</organism>
<dbReference type="OrthoDB" id="6499973at2759"/>
<feature type="transmembrane region" description="Helical" evidence="3">
    <location>
        <begin position="169"/>
        <end position="190"/>
    </location>
</feature>
<dbReference type="InterPro" id="IPR050327">
    <property type="entry name" value="Proton-linked_MCT"/>
</dbReference>
<dbReference type="GO" id="GO:0016020">
    <property type="term" value="C:membrane"/>
    <property type="evidence" value="ECO:0007669"/>
    <property type="project" value="UniProtKB-SubCell"/>
</dbReference>
<dbReference type="Pfam" id="PF07690">
    <property type="entry name" value="MFS_1"/>
    <property type="match status" value="1"/>
</dbReference>
<keyword evidence="3" id="KW-1133">Transmembrane helix</keyword>
<dbReference type="GO" id="GO:0022857">
    <property type="term" value="F:transmembrane transporter activity"/>
    <property type="evidence" value="ECO:0007669"/>
    <property type="project" value="InterPro"/>
</dbReference>
<feature type="transmembrane region" description="Helical" evidence="3">
    <location>
        <begin position="454"/>
        <end position="479"/>
    </location>
</feature>
<feature type="transmembrane region" description="Helical" evidence="3">
    <location>
        <begin position="366"/>
        <end position="384"/>
    </location>
</feature>
<comment type="similarity">
    <text evidence="2">Belongs to the major facilitator superfamily. Monocarboxylate porter (TC 2.A.1.13) family.</text>
</comment>
<feature type="transmembrane region" description="Helical" evidence="3">
    <location>
        <begin position="138"/>
        <end position="157"/>
    </location>
</feature>
<feature type="transmembrane region" description="Helical" evidence="3">
    <location>
        <begin position="297"/>
        <end position="317"/>
    </location>
</feature>
<dbReference type="InterPro" id="IPR036259">
    <property type="entry name" value="MFS_trans_sf"/>
</dbReference>
<dbReference type="PANTHER" id="PTHR11360:SF130">
    <property type="entry name" value="MAJOR FACILITATOR SUPERFAMILY (MFS) PROFILE DOMAIN-CONTAINING PROTEIN-RELATED"/>
    <property type="match status" value="1"/>
</dbReference>
<evidence type="ECO:0000313" key="6">
    <source>
        <dbReference type="Proteomes" id="UP000184330"/>
    </source>
</evidence>
<feature type="transmembrane region" description="Helical" evidence="3">
    <location>
        <begin position="226"/>
        <end position="244"/>
    </location>
</feature>
<feature type="transmembrane region" description="Helical" evidence="3">
    <location>
        <begin position="256"/>
        <end position="276"/>
    </location>
</feature>
<evidence type="ECO:0000256" key="2">
    <source>
        <dbReference type="ARBA" id="ARBA00006727"/>
    </source>
</evidence>
<feature type="transmembrane region" description="Helical" evidence="3">
    <location>
        <begin position="427"/>
        <end position="448"/>
    </location>
</feature>
<reference evidence="5 6" key="1">
    <citation type="submission" date="2016-03" db="EMBL/GenBank/DDBJ databases">
        <authorList>
            <person name="Ploux O."/>
        </authorList>
    </citation>
    <scope>NUCLEOTIDE SEQUENCE [LARGE SCALE GENOMIC DNA]</scope>
    <source>
        <strain evidence="5 6">UAMH 11012</strain>
    </source>
</reference>
<dbReference type="PANTHER" id="PTHR11360">
    <property type="entry name" value="MONOCARBOXYLATE TRANSPORTER"/>
    <property type="match status" value="1"/>
</dbReference>
<dbReference type="AlphaFoldDB" id="A0A1L7XJ02"/>
<evidence type="ECO:0000259" key="4">
    <source>
        <dbReference type="PROSITE" id="PS50850"/>
    </source>
</evidence>
<gene>
    <name evidence="5" type="ORF">PAC_14904</name>
</gene>
<comment type="subcellular location">
    <subcellularLocation>
        <location evidence="1">Membrane</location>
        <topology evidence="1">Multi-pass membrane protein</topology>
    </subcellularLocation>
</comment>
<accession>A0A1L7XJ02</accession>
<dbReference type="SUPFAM" id="SSF103473">
    <property type="entry name" value="MFS general substrate transporter"/>
    <property type="match status" value="1"/>
</dbReference>
<feature type="domain" description="Major facilitator superfamily (MFS) profile" evidence="4">
    <location>
        <begin position="390"/>
        <end position="489"/>
    </location>
</feature>
<dbReference type="InterPro" id="IPR011701">
    <property type="entry name" value="MFS"/>
</dbReference>
<feature type="transmembrane region" description="Helical" evidence="3">
    <location>
        <begin position="323"/>
        <end position="345"/>
    </location>
</feature>
<evidence type="ECO:0000256" key="3">
    <source>
        <dbReference type="SAM" id="Phobius"/>
    </source>
</evidence>
<dbReference type="EMBL" id="FJOG01000028">
    <property type="protein sequence ID" value="CZR65004.1"/>
    <property type="molecule type" value="Genomic_DNA"/>
</dbReference>
<dbReference type="Proteomes" id="UP000184330">
    <property type="component" value="Unassembled WGS sequence"/>
</dbReference>
<feature type="transmembrane region" description="Helical" evidence="3">
    <location>
        <begin position="390"/>
        <end position="415"/>
    </location>
</feature>